<sequence>MDERAEKRGHVLVVPYPSQGHINPTLQFSRRLVSKGVKATLAITNYIFKTFKPTSDGHVGLATISDGYDEGSFASAGSVDTYLDRMEAAGSQTLGDLIEAYAVTPHPITCLIYDSFFPWALDVAKKYGLVGGPFFTQACAVNYTYFLIHHGKLNVPPSSVPVEIPGLPPLEVGDLPSFVGSPESYPAYLRLVVNQNINLDKADFVLVNTYYELEDKVVNTMSRECPTPLLTIGPTVPSLYLDNKIEDDKDYGLNLFYLGSIDRITHWLSTKPPKSVVYVSFGSMACLPDTQMEELARGLKACGHDFLWVVRASEEDKLPSSFAEEVRQSGLLVRWSPQLEVLANEAIGCFFTHCGWNSTVEALALGVPMIGMPQWTDQPMNAKLIQDVWKVGVRVKVDKDGLVTREEIEDRIKEVMVGERGEEIRENAKRWRDLTNNAYSQGGSSDRMITEFVSKVVES</sequence>
<dbReference type="Gene3D" id="3.40.50.2000">
    <property type="entry name" value="Glycogen Phosphorylase B"/>
    <property type="match status" value="2"/>
</dbReference>
<name>A0A9Q1K0Z7_9CARY</name>
<dbReference type="InterPro" id="IPR002213">
    <property type="entry name" value="UDP_glucos_trans"/>
</dbReference>
<protein>
    <recommendedName>
        <fullName evidence="5">Glycosyltransferase</fullName>
        <ecNumber evidence="5">2.4.1.-</ecNumber>
    </recommendedName>
</protein>
<dbReference type="EMBL" id="JAKOGI010000430">
    <property type="protein sequence ID" value="KAJ8435146.1"/>
    <property type="molecule type" value="Genomic_DNA"/>
</dbReference>
<dbReference type="CDD" id="cd03784">
    <property type="entry name" value="GT1_Gtf-like"/>
    <property type="match status" value="1"/>
</dbReference>
<comment type="similarity">
    <text evidence="1 4">Belongs to the UDP-glycosyltransferase family.</text>
</comment>
<evidence type="ECO:0000256" key="5">
    <source>
        <dbReference type="RuleBase" id="RU362057"/>
    </source>
</evidence>
<evidence type="ECO:0000256" key="1">
    <source>
        <dbReference type="ARBA" id="ARBA00009995"/>
    </source>
</evidence>
<comment type="caution">
    <text evidence="6">The sequence shown here is derived from an EMBL/GenBank/DDBJ whole genome shotgun (WGS) entry which is preliminary data.</text>
</comment>
<dbReference type="AlphaFoldDB" id="A0A9Q1K0Z7"/>
<dbReference type="Proteomes" id="UP001153076">
    <property type="component" value="Unassembled WGS sequence"/>
</dbReference>
<keyword evidence="2 4" id="KW-0328">Glycosyltransferase</keyword>
<dbReference type="PANTHER" id="PTHR11926:SF1311">
    <property type="entry name" value="UDP-GLYCOSYLTRANSFERASE 74F2"/>
    <property type="match status" value="1"/>
</dbReference>
<evidence type="ECO:0000256" key="4">
    <source>
        <dbReference type="RuleBase" id="RU003718"/>
    </source>
</evidence>
<dbReference type="EC" id="2.4.1.-" evidence="5"/>
<evidence type="ECO:0000313" key="6">
    <source>
        <dbReference type="EMBL" id="KAJ8435146.1"/>
    </source>
</evidence>
<gene>
    <name evidence="6" type="ORF">Cgig2_018974</name>
</gene>
<organism evidence="6 7">
    <name type="scientific">Carnegiea gigantea</name>
    <dbReference type="NCBI Taxonomy" id="171969"/>
    <lineage>
        <taxon>Eukaryota</taxon>
        <taxon>Viridiplantae</taxon>
        <taxon>Streptophyta</taxon>
        <taxon>Embryophyta</taxon>
        <taxon>Tracheophyta</taxon>
        <taxon>Spermatophyta</taxon>
        <taxon>Magnoliopsida</taxon>
        <taxon>eudicotyledons</taxon>
        <taxon>Gunneridae</taxon>
        <taxon>Pentapetalae</taxon>
        <taxon>Caryophyllales</taxon>
        <taxon>Cactineae</taxon>
        <taxon>Cactaceae</taxon>
        <taxon>Cactoideae</taxon>
        <taxon>Echinocereeae</taxon>
        <taxon>Carnegiea</taxon>
    </lineage>
</organism>
<evidence type="ECO:0000313" key="7">
    <source>
        <dbReference type="Proteomes" id="UP001153076"/>
    </source>
</evidence>
<evidence type="ECO:0000256" key="2">
    <source>
        <dbReference type="ARBA" id="ARBA00022676"/>
    </source>
</evidence>
<keyword evidence="3 4" id="KW-0808">Transferase</keyword>
<accession>A0A9Q1K0Z7</accession>
<dbReference type="PANTHER" id="PTHR11926">
    <property type="entry name" value="GLUCOSYL/GLUCURONOSYL TRANSFERASES"/>
    <property type="match status" value="1"/>
</dbReference>
<dbReference type="GO" id="GO:0080044">
    <property type="term" value="F:quercetin 7-O-glucosyltransferase activity"/>
    <property type="evidence" value="ECO:0007669"/>
    <property type="project" value="TreeGrafter"/>
</dbReference>
<dbReference type="InterPro" id="IPR035595">
    <property type="entry name" value="UDP_glycos_trans_CS"/>
</dbReference>
<proteinExistence type="inferred from homology"/>
<reference evidence="6" key="1">
    <citation type="submission" date="2022-04" db="EMBL/GenBank/DDBJ databases">
        <title>Carnegiea gigantea Genome sequencing and assembly v2.</title>
        <authorList>
            <person name="Copetti D."/>
            <person name="Sanderson M.J."/>
            <person name="Burquez A."/>
            <person name="Wojciechowski M.F."/>
        </authorList>
    </citation>
    <scope>NUCLEOTIDE SEQUENCE</scope>
    <source>
        <strain evidence="6">SGP5-SGP5p</strain>
        <tissue evidence="6">Aerial part</tissue>
    </source>
</reference>
<evidence type="ECO:0000256" key="3">
    <source>
        <dbReference type="ARBA" id="ARBA00022679"/>
    </source>
</evidence>
<keyword evidence="7" id="KW-1185">Reference proteome</keyword>
<dbReference type="PROSITE" id="PS00375">
    <property type="entry name" value="UDPGT"/>
    <property type="match status" value="1"/>
</dbReference>
<dbReference type="Pfam" id="PF00201">
    <property type="entry name" value="UDPGT"/>
    <property type="match status" value="1"/>
</dbReference>
<dbReference type="FunFam" id="3.40.50.2000:FF:000019">
    <property type="entry name" value="Glycosyltransferase"/>
    <property type="match status" value="1"/>
</dbReference>
<dbReference type="FunFam" id="3.40.50.2000:FF:000057">
    <property type="entry name" value="Glycosyltransferase"/>
    <property type="match status" value="1"/>
</dbReference>
<dbReference type="SUPFAM" id="SSF53756">
    <property type="entry name" value="UDP-Glycosyltransferase/glycogen phosphorylase"/>
    <property type="match status" value="1"/>
</dbReference>
<dbReference type="GO" id="GO:0080043">
    <property type="term" value="F:quercetin 3-O-glucosyltransferase activity"/>
    <property type="evidence" value="ECO:0007669"/>
    <property type="project" value="TreeGrafter"/>
</dbReference>
<dbReference type="OrthoDB" id="5835829at2759"/>